<evidence type="ECO:0000256" key="4">
    <source>
        <dbReference type="SAM" id="Phobius"/>
    </source>
</evidence>
<evidence type="ECO:0000256" key="2">
    <source>
        <dbReference type="ARBA" id="ARBA00022989"/>
    </source>
</evidence>
<feature type="transmembrane region" description="Helical" evidence="4">
    <location>
        <begin position="358"/>
        <end position="377"/>
    </location>
</feature>
<accession>A0A2M9G2J7</accession>
<dbReference type="OrthoDB" id="9794076at2"/>
<dbReference type="Pfam" id="PF07690">
    <property type="entry name" value="MFS_1"/>
    <property type="match status" value="1"/>
</dbReference>
<dbReference type="InterPro" id="IPR052952">
    <property type="entry name" value="MFS-Transporter"/>
</dbReference>
<keyword evidence="7" id="KW-1185">Reference proteome</keyword>
<feature type="transmembrane region" description="Helical" evidence="4">
    <location>
        <begin position="292"/>
        <end position="312"/>
    </location>
</feature>
<organism evidence="6 7">
    <name type="scientific">Minwuia thermotolerans</name>
    <dbReference type="NCBI Taxonomy" id="2056226"/>
    <lineage>
        <taxon>Bacteria</taxon>
        <taxon>Pseudomonadati</taxon>
        <taxon>Pseudomonadota</taxon>
        <taxon>Alphaproteobacteria</taxon>
        <taxon>Minwuiales</taxon>
        <taxon>Minwuiaceae</taxon>
        <taxon>Minwuia</taxon>
    </lineage>
</organism>
<evidence type="ECO:0000259" key="5">
    <source>
        <dbReference type="PROSITE" id="PS50850"/>
    </source>
</evidence>
<evidence type="ECO:0000313" key="6">
    <source>
        <dbReference type="EMBL" id="PJK29906.1"/>
    </source>
</evidence>
<dbReference type="Proteomes" id="UP000229498">
    <property type="component" value="Unassembled WGS sequence"/>
</dbReference>
<dbReference type="Gene3D" id="1.20.1250.20">
    <property type="entry name" value="MFS general substrate transporter like domains"/>
    <property type="match status" value="2"/>
</dbReference>
<evidence type="ECO:0000313" key="7">
    <source>
        <dbReference type="Proteomes" id="UP000229498"/>
    </source>
</evidence>
<dbReference type="PANTHER" id="PTHR23527">
    <property type="entry name" value="BLL3282 PROTEIN"/>
    <property type="match status" value="1"/>
</dbReference>
<dbReference type="InterPro" id="IPR011701">
    <property type="entry name" value="MFS"/>
</dbReference>
<feature type="transmembrane region" description="Helical" evidence="4">
    <location>
        <begin position="383"/>
        <end position="403"/>
    </location>
</feature>
<feature type="transmembrane region" description="Helical" evidence="4">
    <location>
        <begin position="81"/>
        <end position="102"/>
    </location>
</feature>
<dbReference type="PROSITE" id="PS50850">
    <property type="entry name" value="MFS"/>
    <property type="match status" value="1"/>
</dbReference>
<evidence type="ECO:0000256" key="3">
    <source>
        <dbReference type="ARBA" id="ARBA00023136"/>
    </source>
</evidence>
<dbReference type="GO" id="GO:0022857">
    <property type="term" value="F:transmembrane transporter activity"/>
    <property type="evidence" value="ECO:0007669"/>
    <property type="project" value="InterPro"/>
</dbReference>
<dbReference type="EMBL" id="PHIG01000031">
    <property type="protein sequence ID" value="PJK29906.1"/>
    <property type="molecule type" value="Genomic_DNA"/>
</dbReference>
<dbReference type="InterPro" id="IPR036259">
    <property type="entry name" value="MFS_trans_sf"/>
</dbReference>
<name>A0A2M9G2J7_9PROT</name>
<dbReference type="RefSeq" id="WP_109793183.1">
    <property type="nucleotide sequence ID" value="NZ_PHIG01000031.1"/>
</dbReference>
<feature type="transmembrane region" description="Helical" evidence="4">
    <location>
        <begin position="318"/>
        <end position="346"/>
    </location>
</feature>
<evidence type="ECO:0000256" key="1">
    <source>
        <dbReference type="ARBA" id="ARBA00022692"/>
    </source>
</evidence>
<feature type="transmembrane region" description="Helical" evidence="4">
    <location>
        <begin position="108"/>
        <end position="128"/>
    </location>
</feature>
<dbReference type="InterPro" id="IPR020846">
    <property type="entry name" value="MFS_dom"/>
</dbReference>
<feature type="transmembrane region" description="Helical" evidence="4">
    <location>
        <begin position="228"/>
        <end position="251"/>
    </location>
</feature>
<keyword evidence="3 4" id="KW-0472">Membrane</keyword>
<feature type="transmembrane region" description="Helical" evidence="4">
    <location>
        <begin position="257"/>
        <end position="280"/>
    </location>
</feature>
<feature type="transmembrane region" description="Helical" evidence="4">
    <location>
        <begin position="149"/>
        <end position="169"/>
    </location>
</feature>
<keyword evidence="1 4" id="KW-0812">Transmembrane</keyword>
<sequence>MPDTSFTDVPSRIDARSLWTLFAAFLSQGAAAFGFIAFTLLAPGLAEETGLDERDFGLTFTFIFLGTTIASPFCGQLMRRVGSVATMVLSLSGMALSILIALNGTWTTVMLSAFLYGVCYGPYGPANVTMVSANTPRRHVGLFMAIRQSGVSVAGTAAGYLLPALMLAVGWRAGVWVMLATVVVTALGTLIFAPVFRFRPDAAPPSSSTPLGLRRALERFLLPKDLRLLGWTAIAFAVSHTSLFTFTYIYLLEGVGLDPIAAGAFFGIVQLSAIAGRPLAGYFSDRIGSPESTLAILAVGASVAIAGALALTPESPAWVMYPIAVLAGLSGNSWSPVFMTAVSLRAPAGQVSEMNGRAYAFASLGWMTAPPLIWALIELTGSYAAPFAVVIAGNLISGAMLIAHVRKGASPPIGS</sequence>
<feature type="transmembrane region" description="Helical" evidence="4">
    <location>
        <begin position="56"/>
        <end position="74"/>
    </location>
</feature>
<gene>
    <name evidence="6" type="ORF">CVT23_09040</name>
</gene>
<feature type="transmembrane region" description="Helical" evidence="4">
    <location>
        <begin position="175"/>
        <end position="196"/>
    </location>
</feature>
<comment type="caution">
    <text evidence="6">The sequence shown here is derived from an EMBL/GenBank/DDBJ whole genome shotgun (WGS) entry which is preliminary data.</text>
</comment>
<dbReference type="PANTHER" id="PTHR23527:SF1">
    <property type="entry name" value="BLL3282 PROTEIN"/>
    <property type="match status" value="1"/>
</dbReference>
<protein>
    <recommendedName>
        <fullName evidence="5">Major facilitator superfamily (MFS) profile domain-containing protein</fullName>
    </recommendedName>
</protein>
<proteinExistence type="predicted"/>
<keyword evidence="2 4" id="KW-1133">Transmembrane helix</keyword>
<reference evidence="6 7" key="1">
    <citation type="submission" date="2017-11" db="EMBL/GenBank/DDBJ databases">
        <title>Draft genome sequence of Rhizobiales bacterium SY3-13.</title>
        <authorList>
            <person name="Sun C."/>
        </authorList>
    </citation>
    <scope>NUCLEOTIDE SEQUENCE [LARGE SCALE GENOMIC DNA]</scope>
    <source>
        <strain evidence="6 7">SY3-13</strain>
    </source>
</reference>
<feature type="domain" description="Major facilitator superfamily (MFS) profile" evidence="5">
    <location>
        <begin position="20"/>
        <end position="410"/>
    </location>
</feature>
<feature type="transmembrane region" description="Helical" evidence="4">
    <location>
        <begin position="21"/>
        <end position="44"/>
    </location>
</feature>
<dbReference type="SUPFAM" id="SSF103473">
    <property type="entry name" value="MFS general substrate transporter"/>
    <property type="match status" value="1"/>
</dbReference>
<dbReference type="AlphaFoldDB" id="A0A2M9G2J7"/>